<accession>U5DL06</accession>
<keyword evidence="1" id="KW-1133">Transmembrane helix</keyword>
<dbReference type="RefSeq" id="WP_022608532.1">
    <property type="nucleotide sequence ID" value="NZ_ASSJ01000076.1"/>
</dbReference>
<reference evidence="2 3" key="1">
    <citation type="submission" date="2013-05" db="EMBL/GenBank/DDBJ databases">
        <title>Draft genome sequence of Rubidibacter lacunae KORDI 51-2.</title>
        <authorList>
            <person name="Choi D.H."/>
            <person name="Noh J.H."/>
            <person name="Kwon K.-K."/>
            <person name="Lee J.-H."/>
            <person name="Ryu J.-Y."/>
        </authorList>
    </citation>
    <scope>NUCLEOTIDE SEQUENCE [LARGE SCALE GENOMIC DNA]</scope>
    <source>
        <strain evidence="2 3">KORDI 51-2</strain>
    </source>
</reference>
<dbReference type="PANTHER" id="PTHR36009">
    <property type="match status" value="1"/>
</dbReference>
<proteinExistence type="predicted"/>
<feature type="transmembrane region" description="Helical" evidence="1">
    <location>
        <begin position="167"/>
        <end position="187"/>
    </location>
</feature>
<feature type="transmembrane region" description="Helical" evidence="1">
    <location>
        <begin position="88"/>
        <end position="111"/>
    </location>
</feature>
<dbReference type="STRING" id="582515.KR51_00029430"/>
<feature type="transmembrane region" description="Helical" evidence="1">
    <location>
        <begin position="199"/>
        <end position="218"/>
    </location>
</feature>
<keyword evidence="1" id="KW-0472">Membrane</keyword>
<evidence type="ECO:0000313" key="3">
    <source>
        <dbReference type="Proteomes" id="UP000016960"/>
    </source>
</evidence>
<sequence length="243" mass="26702">MTNSMQAHSKSAIGRGLGLIVLWLIFATYAFRFAPPVDFKATFVLIRDLVVFKIEGINPLVAALFYLMGMWPLAYACLTLADGRGQRLWAWFFTVASMAVGAFALLPYLALRSPNATFPGKKGILIRLLDARLTGIAFATGGFLLLGFGLLKGNWVDFAEQFQSSRFIHVMSLDFCVLCLAFPALLGDDMARRGLRSSRVFWAVSLLPIVGPLMYLCLRPALPEPERHPQAASVRSSPAEPTA</sequence>
<dbReference type="AlphaFoldDB" id="U5DL06"/>
<protein>
    <recommendedName>
        <fullName evidence="4">DUF2834 domain-containing protein</fullName>
    </recommendedName>
</protein>
<feature type="transmembrane region" description="Helical" evidence="1">
    <location>
        <begin position="131"/>
        <end position="155"/>
    </location>
</feature>
<organism evidence="2 3">
    <name type="scientific">Rubidibacter lacunae KORDI 51-2</name>
    <dbReference type="NCBI Taxonomy" id="582515"/>
    <lineage>
        <taxon>Bacteria</taxon>
        <taxon>Bacillati</taxon>
        <taxon>Cyanobacteriota</taxon>
        <taxon>Cyanophyceae</taxon>
        <taxon>Oscillatoriophycideae</taxon>
        <taxon>Chroococcales</taxon>
        <taxon>Aphanothecaceae</taxon>
        <taxon>Rubidibacter</taxon>
    </lineage>
</organism>
<feature type="transmembrane region" description="Helical" evidence="1">
    <location>
        <begin position="60"/>
        <end position="81"/>
    </location>
</feature>
<comment type="caution">
    <text evidence="2">The sequence shown here is derived from an EMBL/GenBank/DDBJ whole genome shotgun (WGS) entry which is preliminary data.</text>
</comment>
<dbReference type="PANTHER" id="PTHR36009:SF3">
    <property type="entry name" value="TRANSMEMBRANE PROTEIN"/>
    <property type="match status" value="1"/>
</dbReference>
<dbReference type="EMBL" id="ASSJ01000076">
    <property type="protein sequence ID" value="ERN40405.1"/>
    <property type="molecule type" value="Genomic_DNA"/>
</dbReference>
<gene>
    <name evidence="2" type="ORF">KR51_00029430</name>
</gene>
<dbReference type="eggNOG" id="ENOG502Z8HF">
    <property type="taxonomic scope" value="Bacteria"/>
</dbReference>
<evidence type="ECO:0000256" key="1">
    <source>
        <dbReference type="SAM" id="Phobius"/>
    </source>
</evidence>
<dbReference type="PATRIC" id="fig|582515.4.peg.3301"/>
<feature type="transmembrane region" description="Helical" evidence="1">
    <location>
        <begin position="12"/>
        <end position="31"/>
    </location>
</feature>
<evidence type="ECO:0008006" key="4">
    <source>
        <dbReference type="Google" id="ProtNLM"/>
    </source>
</evidence>
<name>U5DL06_9CHRO</name>
<evidence type="ECO:0000313" key="2">
    <source>
        <dbReference type="EMBL" id="ERN40405.1"/>
    </source>
</evidence>
<dbReference type="Proteomes" id="UP000016960">
    <property type="component" value="Unassembled WGS sequence"/>
</dbReference>
<dbReference type="InParanoid" id="U5DL06"/>
<keyword evidence="3" id="KW-1185">Reference proteome</keyword>
<keyword evidence="1" id="KW-0812">Transmembrane</keyword>